<evidence type="ECO:0000313" key="1">
    <source>
        <dbReference type="EMBL" id="KAJ8715259.1"/>
    </source>
</evidence>
<dbReference type="Proteomes" id="UP001231649">
    <property type="component" value="Chromosome 17"/>
</dbReference>
<evidence type="ECO:0000313" key="2">
    <source>
        <dbReference type="Proteomes" id="UP001231649"/>
    </source>
</evidence>
<name>A0ACC2QEI0_9NEOP</name>
<keyword evidence="2" id="KW-1185">Reference proteome</keyword>
<comment type="caution">
    <text evidence="1">The sequence shown here is derived from an EMBL/GenBank/DDBJ whole genome shotgun (WGS) entry which is preliminary data.</text>
</comment>
<dbReference type="EMBL" id="CM056793">
    <property type="protein sequence ID" value="KAJ8715259.1"/>
    <property type="molecule type" value="Genomic_DNA"/>
</dbReference>
<protein>
    <submittedName>
        <fullName evidence="1">Uncharacterized protein</fullName>
    </submittedName>
</protein>
<reference evidence="1" key="1">
    <citation type="submission" date="2023-03" db="EMBL/GenBank/DDBJ databases">
        <title>Chromosome-level genomes of two armyworms, Mythimna separata and Mythimna loreyi, provide insights into the biosynthesis and reception of sex pheromones.</title>
        <authorList>
            <person name="Zhao H."/>
        </authorList>
    </citation>
    <scope>NUCLEOTIDE SEQUENCE</scope>
    <source>
        <strain evidence="1">BeijingLab</strain>
    </source>
</reference>
<proteinExistence type="predicted"/>
<accession>A0ACC2QEI0</accession>
<organism evidence="1 2">
    <name type="scientific">Mythimna loreyi</name>
    <dbReference type="NCBI Taxonomy" id="667449"/>
    <lineage>
        <taxon>Eukaryota</taxon>
        <taxon>Metazoa</taxon>
        <taxon>Ecdysozoa</taxon>
        <taxon>Arthropoda</taxon>
        <taxon>Hexapoda</taxon>
        <taxon>Insecta</taxon>
        <taxon>Pterygota</taxon>
        <taxon>Neoptera</taxon>
        <taxon>Endopterygota</taxon>
        <taxon>Lepidoptera</taxon>
        <taxon>Glossata</taxon>
        <taxon>Ditrysia</taxon>
        <taxon>Noctuoidea</taxon>
        <taxon>Noctuidae</taxon>
        <taxon>Noctuinae</taxon>
        <taxon>Hadenini</taxon>
        <taxon>Mythimna</taxon>
    </lineage>
</organism>
<gene>
    <name evidence="1" type="ORF">PYW08_005240</name>
</gene>
<sequence length="550" mass="61665">MGDKKCASKEVREIAQLMETFGRYQIIQYILICLPAVLVTMININYIFVAGDINYRCRINECEGQNSTSFYPSWWPNSTIDKCSTPVLRQDAEPFCTNSSFTDKLETCTDWIYETNNTVIAELDLACQPWRTNLIGTIHSTGMLVSMIVSGWMSDRFGRKPTLIFCVVGGTIGNLKTFAKSYVVYVIIEFFEAAVSGGSYGAAMVMLLEIATSRYRLLAGVLFAYAIYVGESLFAVIAMFVPYWRTLIHIINGPLIFFIGYIFLVYESPRWLIVNGKHDKAKESFKRIARMNNINIDFNELAGMTQNELKDKFDIAEVQIRESYGEIFKSKSILKRLLVIGMCRFTSSFVYYGLMINSVWLPGDKYVNFLLSTVMSFPGEMICLYLMNKYGRKFPLMGGYILCGTVCIISALVPDQYIWAKITLFLMGKVIISACFTGAITYTMELFPTSVRGTLLGLGSFASRFGGMLAPMSPILNTVSTALPFTLFGCSAIIAGLLLCITPETKGMPLFDTIQQVEESDRAGRVKKEEAKENKEKAVECSMETVVSSI</sequence>